<dbReference type="Pfam" id="PF13517">
    <property type="entry name" value="FG-GAP_3"/>
    <property type="match status" value="1"/>
</dbReference>
<gene>
    <name evidence="4" type="ORF">KK083_25640</name>
</gene>
<organism evidence="4 5">
    <name type="scientific">Chryseosolibacter histidini</name>
    <dbReference type="NCBI Taxonomy" id="2782349"/>
    <lineage>
        <taxon>Bacteria</taxon>
        <taxon>Pseudomonadati</taxon>
        <taxon>Bacteroidota</taxon>
        <taxon>Cytophagia</taxon>
        <taxon>Cytophagales</taxon>
        <taxon>Chryseotaleaceae</taxon>
        <taxon>Chryseosolibacter</taxon>
    </lineage>
</organism>
<dbReference type="AlphaFoldDB" id="A0AAP2DPV1"/>
<proteinExistence type="predicted"/>
<dbReference type="EMBL" id="JAHESF010000038">
    <property type="protein sequence ID" value="MBT1700295.1"/>
    <property type="molecule type" value="Genomic_DNA"/>
</dbReference>
<dbReference type="PANTHER" id="PTHR46580:SF4">
    <property type="entry name" value="ATP_GTP-BINDING PROTEIN"/>
    <property type="match status" value="1"/>
</dbReference>
<dbReference type="Pfam" id="PF18962">
    <property type="entry name" value="Por_Secre_tail"/>
    <property type="match status" value="1"/>
</dbReference>
<evidence type="ECO:0000256" key="1">
    <source>
        <dbReference type="ARBA" id="ARBA00022729"/>
    </source>
</evidence>
<keyword evidence="5" id="KW-1185">Reference proteome</keyword>
<evidence type="ECO:0000313" key="4">
    <source>
        <dbReference type="EMBL" id="MBT1700295.1"/>
    </source>
</evidence>
<evidence type="ECO:0000313" key="5">
    <source>
        <dbReference type="Proteomes" id="UP001319200"/>
    </source>
</evidence>
<sequence>MIRSSLLVFLLMPLMAHAQFTYTMDQQIVVQGTDGNALAMPWAGGLNAAQYNAMDLNHDGKDDLVLFDRMADKVITFLNQNNQYHYAPEYEVFFPAEISNWLQLRDHNCDGKKDIFTGHQLGMRVYTNVTPEGGAPAWKEFLFHAGPGASKTEVLLSKGFSVLKVNLQIQSDDVPAIIDADGDGDLDIFNIQYASSGVEFHKNLSIEKGWSCDSLDFERQTRTWGNFRECGCGVIALHGEDCPAAGRVKHAGGKSLLSIDLNGDKQLDLIFSEATCTQLFQLVNEGTLENPAINKYSTFPAIQPANIVVYPGAYYEDVDFDGAKDLIATPNGFTREFLSADYTQSNLFYKNTGTTANPAFSLVKRNFLQEHMIDVGDNAVPAFADLDGDGDFDMIISSYTSGTLRSSIFLYENIGTPAEPAFRLVTKDYLFLSFSSFYNMKVQFADVNNDNAQDLVFTATLLNNNVTDLYAILNKGRDVFDFNDQPIVNMNFDLTFSENINVVDIDSDGYEDLLVGRGNGALQYWKNNGTPGQFGFTLVDDTYLGLTSSVLRQNPACAVADLDADGTLDLIYGDQTGILKIVRDFRNASDADAEDATTSVVFNPLITDQNPYMEQDLGGRIWPTVVNLFNSTKPAIVTGNVMGGVTVLKNDEGQALPKEPVVEIYPNPVSKTQTLNIKVDRTAIVQILSPLGQQLSQPTRLQAHQRYQYQLPSLSAGLYLLKFTVGNNTQVKRLVITN</sequence>
<dbReference type="NCBIfam" id="TIGR04183">
    <property type="entry name" value="Por_Secre_tail"/>
    <property type="match status" value="1"/>
</dbReference>
<dbReference type="RefSeq" id="WP_254168807.1">
    <property type="nucleotide sequence ID" value="NZ_JAHESF010000038.1"/>
</dbReference>
<dbReference type="PANTHER" id="PTHR46580">
    <property type="entry name" value="SENSOR KINASE-RELATED"/>
    <property type="match status" value="1"/>
</dbReference>
<dbReference type="Gene3D" id="2.130.10.130">
    <property type="entry name" value="Integrin alpha, N-terminal"/>
    <property type="match status" value="2"/>
</dbReference>
<keyword evidence="1 2" id="KW-0732">Signal</keyword>
<reference evidence="4 5" key="1">
    <citation type="submission" date="2021-05" db="EMBL/GenBank/DDBJ databases">
        <title>A Polyphasic approach of four new species of the genus Ohtaekwangia: Ohtaekwangia histidinii sp. nov., Ohtaekwangia cretensis sp. nov., Ohtaekwangia indiensis sp. nov., Ohtaekwangia reichenbachii sp. nov. from diverse environment.</title>
        <authorList>
            <person name="Octaviana S."/>
        </authorList>
    </citation>
    <scope>NUCLEOTIDE SEQUENCE [LARGE SCALE GENOMIC DNA]</scope>
    <source>
        <strain evidence="4 5">PWU4</strain>
    </source>
</reference>
<feature type="signal peptide" evidence="2">
    <location>
        <begin position="1"/>
        <end position="18"/>
    </location>
</feature>
<evidence type="ECO:0000256" key="2">
    <source>
        <dbReference type="SAM" id="SignalP"/>
    </source>
</evidence>
<dbReference type="InterPro" id="IPR026444">
    <property type="entry name" value="Secre_tail"/>
</dbReference>
<dbReference type="Proteomes" id="UP001319200">
    <property type="component" value="Unassembled WGS sequence"/>
</dbReference>
<evidence type="ECO:0000259" key="3">
    <source>
        <dbReference type="Pfam" id="PF18962"/>
    </source>
</evidence>
<dbReference type="SUPFAM" id="SSF69318">
    <property type="entry name" value="Integrin alpha N-terminal domain"/>
    <property type="match status" value="2"/>
</dbReference>
<comment type="caution">
    <text evidence="4">The sequence shown here is derived from an EMBL/GenBank/DDBJ whole genome shotgun (WGS) entry which is preliminary data.</text>
</comment>
<protein>
    <submittedName>
        <fullName evidence="4">T9SS type A sorting domain-containing protein</fullName>
    </submittedName>
</protein>
<feature type="domain" description="Secretion system C-terminal sorting" evidence="3">
    <location>
        <begin position="664"/>
        <end position="736"/>
    </location>
</feature>
<feature type="chain" id="PRO_5042864223" evidence="2">
    <location>
        <begin position="19"/>
        <end position="738"/>
    </location>
</feature>
<dbReference type="InterPro" id="IPR028994">
    <property type="entry name" value="Integrin_alpha_N"/>
</dbReference>
<accession>A0AAP2DPV1</accession>
<dbReference type="InterPro" id="IPR013517">
    <property type="entry name" value="FG-GAP"/>
</dbReference>
<name>A0AAP2DPV1_9BACT</name>